<dbReference type="PANTHER" id="PTHR43711">
    <property type="entry name" value="TWO-COMPONENT HISTIDINE KINASE"/>
    <property type="match status" value="1"/>
</dbReference>
<dbReference type="SUPFAM" id="SSF55874">
    <property type="entry name" value="ATPase domain of HSP90 chaperone/DNA topoisomerase II/histidine kinase"/>
    <property type="match status" value="1"/>
</dbReference>
<keyword evidence="7" id="KW-0472">Membrane</keyword>
<dbReference type="PROSITE" id="PS50109">
    <property type="entry name" value="HIS_KIN"/>
    <property type="match status" value="1"/>
</dbReference>
<feature type="transmembrane region" description="Helical" evidence="7">
    <location>
        <begin position="74"/>
        <end position="97"/>
    </location>
</feature>
<keyword evidence="7" id="KW-1133">Transmembrane helix</keyword>
<dbReference type="CDD" id="cd00082">
    <property type="entry name" value="HisKA"/>
    <property type="match status" value="1"/>
</dbReference>
<dbReference type="Pfam" id="PF02518">
    <property type="entry name" value="HATPase_c"/>
    <property type="match status" value="1"/>
</dbReference>
<name>C5BMP3_TERTT</name>
<evidence type="ECO:0000259" key="8">
    <source>
        <dbReference type="PROSITE" id="PS50109"/>
    </source>
</evidence>
<evidence type="ECO:0000256" key="7">
    <source>
        <dbReference type="SAM" id="Phobius"/>
    </source>
</evidence>
<dbReference type="InterPro" id="IPR005467">
    <property type="entry name" value="His_kinase_dom"/>
</dbReference>
<feature type="transmembrane region" description="Helical" evidence="7">
    <location>
        <begin position="192"/>
        <end position="211"/>
    </location>
</feature>
<dbReference type="AlphaFoldDB" id="C5BMP3"/>
<organism evidence="9 10">
    <name type="scientific">Teredinibacter turnerae (strain ATCC 39867 / T7901)</name>
    <dbReference type="NCBI Taxonomy" id="377629"/>
    <lineage>
        <taxon>Bacteria</taxon>
        <taxon>Pseudomonadati</taxon>
        <taxon>Pseudomonadota</taxon>
        <taxon>Gammaproteobacteria</taxon>
        <taxon>Cellvibrionales</taxon>
        <taxon>Cellvibrionaceae</taxon>
        <taxon>Teredinibacter</taxon>
    </lineage>
</organism>
<evidence type="ECO:0000256" key="6">
    <source>
        <dbReference type="ARBA" id="ARBA00023012"/>
    </source>
</evidence>
<dbReference type="eggNOG" id="COG2205">
    <property type="taxonomic scope" value="Bacteria"/>
</dbReference>
<dbReference type="Gene3D" id="3.30.565.10">
    <property type="entry name" value="Histidine kinase-like ATPase, C-terminal domain"/>
    <property type="match status" value="1"/>
</dbReference>
<keyword evidence="6" id="KW-0902">Two-component regulatory system</keyword>
<dbReference type="Gene3D" id="1.10.287.130">
    <property type="match status" value="1"/>
</dbReference>
<proteinExistence type="predicted"/>
<reference evidence="9 10" key="1">
    <citation type="journal article" date="2009" name="PLoS ONE">
        <title>The complete genome of Teredinibacter turnerae T7901: an intracellular endosymbiont of marine wood-boring bivalves (shipworms).</title>
        <authorList>
            <person name="Yang J.C."/>
            <person name="Madupu R."/>
            <person name="Durkin A.S."/>
            <person name="Ekborg N.A."/>
            <person name="Pedamallu C.S."/>
            <person name="Hostetler J.B."/>
            <person name="Radune D."/>
            <person name="Toms B.S."/>
            <person name="Henrissat B."/>
            <person name="Coutinho P.M."/>
            <person name="Schwarz S."/>
            <person name="Field L."/>
            <person name="Trindade-Silva A.E."/>
            <person name="Soares C.A.G."/>
            <person name="Elshahawi S."/>
            <person name="Hanora A."/>
            <person name="Schmidt E.W."/>
            <person name="Haygood M.G."/>
            <person name="Posfai J."/>
            <person name="Benner J."/>
            <person name="Madinger C."/>
            <person name="Nove J."/>
            <person name="Anton B."/>
            <person name="Chaudhary K."/>
            <person name="Foster J."/>
            <person name="Holman A."/>
            <person name="Kumar S."/>
            <person name="Lessard P.A."/>
            <person name="Luyten Y.A."/>
            <person name="Slatko B."/>
            <person name="Wood N."/>
            <person name="Wu B."/>
            <person name="Teplitski M."/>
            <person name="Mougous J.D."/>
            <person name="Ward N."/>
            <person name="Eisen J.A."/>
            <person name="Badger J.H."/>
            <person name="Distel D.L."/>
        </authorList>
    </citation>
    <scope>NUCLEOTIDE SEQUENCE [LARGE SCALE GENOMIC DNA]</scope>
    <source>
        <strain evidence="10">ATCC 39867 / T7901</strain>
    </source>
</reference>
<dbReference type="SUPFAM" id="SSF47384">
    <property type="entry name" value="Homodimeric domain of signal transducing histidine kinase"/>
    <property type="match status" value="1"/>
</dbReference>
<dbReference type="SMART" id="SM00387">
    <property type="entry name" value="HATPase_c"/>
    <property type="match status" value="1"/>
</dbReference>
<dbReference type="HOGENOM" id="CLU_019737_0_0_6"/>
<dbReference type="InterPro" id="IPR036097">
    <property type="entry name" value="HisK_dim/P_sf"/>
</dbReference>
<dbReference type="InterPro" id="IPR003594">
    <property type="entry name" value="HATPase_dom"/>
</dbReference>
<dbReference type="GO" id="GO:0000155">
    <property type="term" value="F:phosphorelay sensor kinase activity"/>
    <property type="evidence" value="ECO:0007669"/>
    <property type="project" value="InterPro"/>
</dbReference>
<dbReference type="InterPro" id="IPR004358">
    <property type="entry name" value="Sig_transdc_His_kin-like_C"/>
</dbReference>
<evidence type="ECO:0000256" key="5">
    <source>
        <dbReference type="ARBA" id="ARBA00022777"/>
    </source>
</evidence>
<protein>
    <recommendedName>
        <fullName evidence="2">histidine kinase</fullName>
        <ecNumber evidence="2">2.7.13.3</ecNumber>
    </recommendedName>
</protein>
<dbReference type="FunFam" id="3.30.565.10:FF:000049">
    <property type="entry name" value="Two-component sensor histidine kinase"/>
    <property type="match status" value="1"/>
</dbReference>
<dbReference type="EMBL" id="CP001614">
    <property type="protein sequence ID" value="ACR13882.1"/>
    <property type="molecule type" value="Genomic_DNA"/>
</dbReference>
<dbReference type="PANTHER" id="PTHR43711:SF26">
    <property type="entry name" value="SENSOR HISTIDINE KINASE RCSC"/>
    <property type="match status" value="1"/>
</dbReference>
<evidence type="ECO:0000256" key="2">
    <source>
        <dbReference type="ARBA" id="ARBA00012438"/>
    </source>
</evidence>
<sequence length="650" mass="72668">MQTGEHAQEFFSDFSQGFGNARLNVLGRGFELSLEPNTTYNIAIELTADGIVAPPYIRLTTAAAYTSWSNYMGYIYSLAVGVIIGLILIALCCAAVLRDTTFLWFSLSSIFLLSFLCYRSVVGVKLFGYSPETSWWLWLWVSALQISTLMFARAFLTEEAQYSRFQRLFDGTLIFFGLSLALSFVLPLKLNMVLFVFNGVLMMMLILSAGLDKLVRRGRYYLLFMLGWLPVLYALVELGFVAARVPDAHSSTLSYKVVREPFFQIAHMLIHFIAMLIRINELKRQSFLATMRNDAKSRFLASASHDLRQPLHSMGMFLAHLSEHIQNKSSRVLLSKVFQLHEQMNQSFGTLMELSRLEAGAEEAHIERVNLNSLLASLRVEYEPQAQSKGLSLRFHCSVNHLASDQVLLERILRNLLSNAIKYTDRGGVLLGVRRRDQYLLIQVWDTGQGITSESRNVIFDIYQRSQHANSDHAGMGIGLAIVRHSAELLHGAITLRSRAGRGSVFELRLPAIEAPSLPAGSRETSTADRLRIVVELSETTLRSQVNACLHSWGYLASDQTASDQNAAMTLVIGESPGEADYEALVAHAQSLEARFGNVVQAQFGGTVERALAAKLTSLNVHTLSSEFRPAELRSLLRYLEAQWLQGSQS</sequence>
<keyword evidence="7" id="KW-0812">Transmembrane</keyword>
<dbReference type="InterPro" id="IPR036890">
    <property type="entry name" value="HATPase_C_sf"/>
</dbReference>
<feature type="domain" description="Histidine kinase" evidence="8">
    <location>
        <begin position="302"/>
        <end position="514"/>
    </location>
</feature>
<keyword evidence="3" id="KW-0597">Phosphoprotein</keyword>
<dbReference type="Proteomes" id="UP000009080">
    <property type="component" value="Chromosome"/>
</dbReference>
<dbReference type="KEGG" id="ttu:TERTU_2800"/>
<dbReference type="InterPro" id="IPR050736">
    <property type="entry name" value="Sensor_HK_Regulatory"/>
</dbReference>
<accession>C5BMP3</accession>
<dbReference type="PRINTS" id="PR00344">
    <property type="entry name" value="BCTRLSENSOR"/>
</dbReference>
<keyword evidence="10" id="KW-1185">Reference proteome</keyword>
<dbReference type="STRING" id="377629.TERTU_2800"/>
<feature type="transmembrane region" description="Helical" evidence="7">
    <location>
        <begin position="262"/>
        <end position="279"/>
    </location>
</feature>
<evidence type="ECO:0000256" key="1">
    <source>
        <dbReference type="ARBA" id="ARBA00000085"/>
    </source>
</evidence>
<dbReference type="Pfam" id="PF00512">
    <property type="entry name" value="HisKA"/>
    <property type="match status" value="1"/>
</dbReference>
<evidence type="ECO:0000313" key="10">
    <source>
        <dbReference type="Proteomes" id="UP000009080"/>
    </source>
</evidence>
<feature type="transmembrane region" description="Helical" evidence="7">
    <location>
        <begin position="104"/>
        <end position="129"/>
    </location>
</feature>
<feature type="transmembrane region" description="Helical" evidence="7">
    <location>
        <begin position="168"/>
        <end position="186"/>
    </location>
</feature>
<evidence type="ECO:0000256" key="3">
    <source>
        <dbReference type="ARBA" id="ARBA00022553"/>
    </source>
</evidence>
<evidence type="ECO:0000313" key="9">
    <source>
        <dbReference type="EMBL" id="ACR13882.1"/>
    </source>
</evidence>
<keyword evidence="4" id="KW-0808">Transferase</keyword>
<feature type="transmembrane region" description="Helical" evidence="7">
    <location>
        <begin position="220"/>
        <end position="242"/>
    </location>
</feature>
<feature type="transmembrane region" description="Helical" evidence="7">
    <location>
        <begin position="135"/>
        <end position="156"/>
    </location>
</feature>
<dbReference type="InterPro" id="IPR011623">
    <property type="entry name" value="7TMR_DISM_rcpt_extracell_dom1"/>
</dbReference>
<comment type="catalytic activity">
    <reaction evidence="1">
        <text>ATP + protein L-histidine = ADP + protein N-phospho-L-histidine.</text>
        <dbReference type="EC" id="2.7.13.3"/>
    </reaction>
</comment>
<dbReference type="SMART" id="SM00388">
    <property type="entry name" value="HisKA"/>
    <property type="match status" value="1"/>
</dbReference>
<evidence type="ECO:0000256" key="4">
    <source>
        <dbReference type="ARBA" id="ARBA00022679"/>
    </source>
</evidence>
<keyword evidence="5 9" id="KW-0418">Kinase</keyword>
<dbReference type="Pfam" id="PF07695">
    <property type="entry name" value="7TMR-DISM_7TM"/>
    <property type="match status" value="1"/>
</dbReference>
<gene>
    <name evidence="9" type="ordered locus">TERTU_2800</name>
</gene>
<dbReference type="InterPro" id="IPR003661">
    <property type="entry name" value="HisK_dim/P_dom"/>
</dbReference>
<dbReference type="EC" id="2.7.13.3" evidence="2"/>